<proteinExistence type="predicted"/>
<organism evidence="3">
    <name type="scientific">Capitella teleta</name>
    <name type="common">Polychaete worm</name>
    <dbReference type="NCBI Taxonomy" id="283909"/>
    <lineage>
        <taxon>Eukaryota</taxon>
        <taxon>Metazoa</taxon>
        <taxon>Spiralia</taxon>
        <taxon>Lophotrochozoa</taxon>
        <taxon>Annelida</taxon>
        <taxon>Polychaeta</taxon>
        <taxon>Sedentaria</taxon>
        <taxon>Scolecida</taxon>
        <taxon>Capitellidae</taxon>
        <taxon>Capitella</taxon>
    </lineage>
</organism>
<name>R7ULY2_CAPTE</name>
<dbReference type="Proteomes" id="UP000014760">
    <property type="component" value="Unassembled WGS sequence"/>
</dbReference>
<dbReference type="InterPro" id="IPR001296">
    <property type="entry name" value="Glyco_trans_1"/>
</dbReference>
<sequence>MTATNGHCVRRLLIVGQLRPFSGNNSTALRIAGYLEEEGFACILRDISSFESSSAFICVLRDLRIDAAIGIHALRAGALLKDCPLPYCLIFGGTDLNEYSRQAKDLMTMKTASHHSTSLVTFCQPMSDTVHLLWPEEMHKLREIPQAVLMRSAPDESEAGISRFLNVAPESKCFVLVAGLRPVKDPLYLLRAFTDWHLEMRSRGQEVHLLIIGPQIDAEYSAVFHQELKSAEGVHLLGALSLSLTHRIIQQTFCLVNTSRSEGMCMAILEAMHLGTAVMARDIPSNRALIAHQQNGILFASPQDFVVKAEELLSNEELRLKIIKTAKVKVGQQHNYLREKSSYLEIAQELIQATKPKENGCFVDCASSPTIATKTCINGSFR</sequence>
<gene>
    <name evidence="3" type="ORF">CAPTEDRAFT_182819</name>
</gene>
<evidence type="ECO:0000313" key="4">
    <source>
        <dbReference type="EnsemblMetazoa" id="CapteP182819"/>
    </source>
</evidence>
<dbReference type="Pfam" id="PF00534">
    <property type="entry name" value="Glycos_transf_1"/>
    <property type="match status" value="1"/>
</dbReference>
<dbReference type="EnsemblMetazoa" id="CapteT182819">
    <property type="protein sequence ID" value="CapteP182819"/>
    <property type="gene ID" value="CapteG182819"/>
</dbReference>
<dbReference type="EMBL" id="AMQN01007192">
    <property type="status" value="NOT_ANNOTATED_CDS"/>
    <property type="molecule type" value="Genomic_DNA"/>
</dbReference>
<dbReference type="HOGENOM" id="CLU_009583_7_1_1"/>
<dbReference type="PANTHER" id="PTHR46660:SF2">
    <property type="entry name" value="GLYCOSYLTRANSFERASE 1 DOMAIN-CONTAINING PROTEIN 1"/>
    <property type="match status" value="1"/>
</dbReference>
<evidence type="ECO:0000259" key="2">
    <source>
        <dbReference type="Pfam" id="PF00534"/>
    </source>
</evidence>
<dbReference type="CDD" id="cd03801">
    <property type="entry name" value="GT4_PimA-like"/>
    <property type="match status" value="1"/>
</dbReference>
<dbReference type="STRING" id="283909.R7ULY2"/>
<keyword evidence="5" id="KW-1185">Reference proteome</keyword>
<reference evidence="3 5" key="2">
    <citation type="journal article" date="2013" name="Nature">
        <title>Insights into bilaterian evolution from three spiralian genomes.</title>
        <authorList>
            <person name="Simakov O."/>
            <person name="Marletaz F."/>
            <person name="Cho S.J."/>
            <person name="Edsinger-Gonzales E."/>
            <person name="Havlak P."/>
            <person name="Hellsten U."/>
            <person name="Kuo D.H."/>
            <person name="Larsson T."/>
            <person name="Lv J."/>
            <person name="Arendt D."/>
            <person name="Savage R."/>
            <person name="Osoegawa K."/>
            <person name="de Jong P."/>
            <person name="Grimwood J."/>
            <person name="Chapman J.A."/>
            <person name="Shapiro H."/>
            <person name="Aerts A."/>
            <person name="Otillar R.P."/>
            <person name="Terry A.Y."/>
            <person name="Boore J.L."/>
            <person name="Grigoriev I.V."/>
            <person name="Lindberg D.R."/>
            <person name="Seaver E.C."/>
            <person name="Weisblat D.A."/>
            <person name="Putnam N.H."/>
            <person name="Rokhsar D.S."/>
        </authorList>
    </citation>
    <scope>NUCLEOTIDE SEQUENCE</scope>
    <source>
        <strain evidence="3 5">I ESC-2004</strain>
    </source>
</reference>
<dbReference type="Gene3D" id="3.40.50.2000">
    <property type="entry name" value="Glycogen Phosphorylase B"/>
    <property type="match status" value="2"/>
</dbReference>
<dbReference type="GO" id="GO:0016757">
    <property type="term" value="F:glycosyltransferase activity"/>
    <property type="evidence" value="ECO:0007669"/>
    <property type="project" value="UniProtKB-KW"/>
</dbReference>
<evidence type="ECO:0000313" key="3">
    <source>
        <dbReference type="EMBL" id="ELU07068.1"/>
    </source>
</evidence>
<dbReference type="SUPFAM" id="SSF53756">
    <property type="entry name" value="UDP-Glycosyltransferase/glycogen phosphorylase"/>
    <property type="match status" value="1"/>
</dbReference>
<feature type="domain" description="Glycosyl transferase family 1" evidence="2">
    <location>
        <begin position="166"/>
        <end position="327"/>
    </location>
</feature>
<evidence type="ECO:0000313" key="5">
    <source>
        <dbReference type="Proteomes" id="UP000014760"/>
    </source>
</evidence>
<reference evidence="4" key="3">
    <citation type="submission" date="2015-06" db="UniProtKB">
        <authorList>
            <consortium name="EnsemblMetazoa"/>
        </authorList>
    </citation>
    <scope>IDENTIFICATION</scope>
</reference>
<accession>R7ULY2</accession>
<dbReference type="InterPro" id="IPR052622">
    <property type="entry name" value="Glycosyltransferase_G1"/>
</dbReference>
<reference evidence="5" key="1">
    <citation type="submission" date="2012-12" db="EMBL/GenBank/DDBJ databases">
        <authorList>
            <person name="Hellsten U."/>
            <person name="Grimwood J."/>
            <person name="Chapman J.A."/>
            <person name="Shapiro H."/>
            <person name="Aerts A."/>
            <person name="Otillar R.P."/>
            <person name="Terry A.Y."/>
            <person name="Boore J.L."/>
            <person name="Simakov O."/>
            <person name="Marletaz F."/>
            <person name="Cho S.-J."/>
            <person name="Edsinger-Gonzales E."/>
            <person name="Havlak P."/>
            <person name="Kuo D.-H."/>
            <person name="Larsson T."/>
            <person name="Lv J."/>
            <person name="Arendt D."/>
            <person name="Savage R."/>
            <person name="Osoegawa K."/>
            <person name="de Jong P."/>
            <person name="Lindberg D.R."/>
            <person name="Seaver E.C."/>
            <person name="Weisblat D.A."/>
            <person name="Putnam N.H."/>
            <person name="Grigoriev I.V."/>
            <person name="Rokhsar D.S."/>
        </authorList>
    </citation>
    <scope>NUCLEOTIDE SEQUENCE</scope>
    <source>
        <strain evidence="5">I ESC-2004</strain>
    </source>
</reference>
<keyword evidence="1" id="KW-0808">Transferase</keyword>
<dbReference type="PANTHER" id="PTHR46660">
    <property type="match status" value="1"/>
</dbReference>
<dbReference type="AlphaFoldDB" id="R7ULY2"/>
<keyword evidence="1" id="KW-0328">Glycosyltransferase</keyword>
<dbReference type="OrthoDB" id="512920at2759"/>
<dbReference type="EMBL" id="KB300180">
    <property type="protein sequence ID" value="ELU07068.1"/>
    <property type="molecule type" value="Genomic_DNA"/>
</dbReference>
<dbReference type="OMA" id="FSEWHSE"/>
<evidence type="ECO:0000256" key="1">
    <source>
        <dbReference type="ARBA" id="ARBA00022676"/>
    </source>
</evidence>
<protein>
    <recommendedName>
        <fullName evidence="2">Glycosyl transferase family 1 domain-containing protein</fullName>
    </recommendedName>
</protein>